<dbReference type="Gene3D" id="3.30.360.10">
    <property type="entry name" value="Dihydrodipicolinate Reductase, domain 2"/>
    <property type="match status" value="1"/>
</dbReference>
<organism evidence="6 7">
    <name type="scientific">Antiquaquibacter soli</name>
    <dbReference type="NCBI Taxonomy" id="3064523"/>
    <lineage>
        <taxon>Bacteria</taxon>
        <taxon>Bacillati</taxon>
        <taxon>Actinomycetota</taxon>
        <taxon>Actinomycetes</taxon>
        <taxon>Micrococcales</taxon>
        <taxon>Microbacteriaceae</taxon>
        <taxon>Antiquaquibacter</taxon>
    </lineage>
</organism>
<name>A0ABT9BHZ1_9MICO</name>
<dbReference type="PANTHER" id="PTHR22604">
    <property type="entry name" value="OXIDOREDUCTASES"/>
    <property type="match status" value="1"/>
</dbReference>
<comment type="caution">
    <text evidence="6">The sequence shown here is derived from an EMBL/GenBank/DDBJ whole genome shotgun (WGS) entry which is preliminary data.</text>
</comment>
<evidence type="ECO:0000313" key="7">
    <source>
        <dbReference type="Proteomes" id="UP001241072"/>
    </source>
</evidence>
<dbReference type="InterPro" id="IPR055170">
    <property type="entry name" value="GFO_IDH_MocA-like_dom"/>
</dbReference>
<evidence type="ECO:0000256" key="1">
    <source>
        <dbReference type="ARBA" id="ARBA00010928"/>
    </source>
</evidence>
<dbReference type="InterPro" id="IPR050984">
    <property type="entry name" value="Gfo/Idh/MocA_domain"/>
</dbReference>
<reference evidence="6 7" key="1">
    <citation type="submission" date="2023-07" db="EMBL/GenBank/DDBJ databases">
        <title>Protaetiibacter sp. nov WY-16 isolated from soil.</title>
        <authorList>
            <person name="Liu B."/>
            <person name="Wan Y."/>
        </authorList>
    </citation>
    <scope>NUCLEOTIDE SEQUENCE [LARGE SCALE GENOMIC DNA]</scope>
    <source>
        <strain evidence="6 7">WY-16</strain>
    </source>
</reference>
<protein>
    <submittedName>
        <fullName evidence="6">Gfo/Idh/MocA family oxidoreductase</fullName>
    </submittedName>
</protein>
<dbReference type="SUPFAM" id="SSF55347">
    <property type="entry name" value="Glyceraldehyde-3-phosphate dehydrogenase-like, C-terminal domain"/>
    <property type="match status" value="1"/>
</dbReference>
<dbReference type="InterPro" id="IPR000683">
    <property type="entry name" value="Gfo/Idh/MocA-like_OxRdtase_N"/>
</dbReference>
<dbReference type="PANTHER" id="PTHR22604:SF105">
    <property type="entry name" value="TRANS-1,2-DIHYDROBENZENE-1,2-DIOL DEHYDROGENASE"/>
    <property type="match status" value="1"/>
</dbReference>
<accession>A0ABT9BHZ1</accession>
<keyword evidence="2" id="KW-0560">Oxidoreductase</keyword>
<dbReference type="Gene3D" id="3.40.50.720">
    <property type="entry name" value="NAD(P)-binding Rossmann-like Domain"/>
    <property type="match status" value="1"/>
</dbReference>
<dbReference type="EMBL" id="JAUQUB010000001">
    <property type="protein sequence ID" value="MDO7880638.1"/>
    <property type="molecule type" value="Genomic_DNA"/>
</dbReference>
<dbReference type="RefSeq" id="WP_305001070.1">
    <property type="nucleotide sequence ID" value="NZ_JAUQUB010000001.1"/>
</dbReference>
<dbReference type="Proteomes" id="UP001241072">
    <property type="component" value="Unassembled WGS sequence"/>
</dbReference>
<keyword evidence="7" id="KW-1185">Reference proteome</keyword>
<sequence>MILPEPTHVPLRGGPVVRWGILAPGGIADAWTETLHRNTDQRVAAVASRTLARAEEFAARHGVGRSFGSYDELVADPGVDVVYIAAPHSEHRRLALLAIGAGKHVLVEKPIGLSAAEAREIAVAARAAGVFAMEAMWSRFLPQTTVLARLLEDGALGDVLTVTADFGAVFDTDPQGRAYNPALGGGALLDVGIYPVWFAHLVLGTPSAVTARGSLTATGVDAQAAVILDYGTPAQAVLTTSMLVSTPRRAAVSGTLAEVRLPRDFMGPGELHLVRDDEVLASMDDPNGFRWRDGLCYEAVAVATYIAEGRTESPLHSLDDTVAIMTVLDEARRQVGAA</sequence>
<dbReference type="Pfam" id="PF01408">
    <property type="entry name" value="GFO_IDH_MocA"/>
    <property type="match status" value="1"/>
</dbReference>
<evidence type="ECO:0000256" key="2">
    <source>
        <dbReference type="ARBA" id="ARBA00023002"/>
    </source>
</evidence>
<feature type="domain" description="GFO/IDH/MocA-like oxidoreductase" evidence="5">
    <location>
        <begin position="147"/>
        <end position="257"/>
    </location>
</feature>
<dbReference type="InterPro" id="IPR036291">
    <property type="entry name" value="NAD(P)-bd_dom_sf"/>
</dbReference>
<dbReference type="Pfam" id="PF22725">
    <property type="entry name" value="GFO_IDH_MocA_C3"/>
    <property type="match status" value="1"/>
</dbReference>
<proteinExistence type="inferred from homology"/>
<evidence type="ECO:0000256" key="3">
    <source>
        <dbReference type="ARBA" id="ARBA00023027"/>
    </source>
</evidence>
<keyword evidence="3" id="KW-0520">NAD</keyword>
<evidence type="ECO:0000313" key="6">
    <source>
        <dbReference type="EMBL" id="MDO7880638.1"/>
    </source>
</evidence>
<evidence type="ECO:0000259" key="4">
    <source>
        <dbReference type="Pfam" id="PF01408"/>
    </source>
</evidence>
<comment type="similarity">
    <text evidence="1">Belongs to the Gfo/Idh/MocA family.</text>
</comment>
<gene>
    <name evidence="6" type="ORF">Q5716_00190</name>
</gene>
<dbReference type="SUPFAM" id="SSF51735">
    <property type="entry name" value="NAD(P)-binding Rossmann-fold domains"/>
    <property type="match status" value="1"/>
</dbReference>
<feature type="domain" description="Gfo/Idh/MocA-like oxidoreductase N-terminal" evidence="4">
    <location>
        <begin position="19"/>
        <end position="133"/>
    </location>
</feature>
<evidence type="ECO:0000259" key="5">
    <source>
        <dbReference type="Pfam" id="PF22725"/>
    </source>
</evidence>